<evidence type="ECO:0000313" key="7">
    <source>
        <dbReference type="EMBL" id="MBC2292993.1"/>
    </source>
</evidence>
<feature type="compositionally biased region" description="Basic and acidic residues" evidence="1">
    <location>
        <begin position="169"/>
        <end position="179"/>
    </location>
</feature>
<evidence type="ECO:0000313" key="4">
    <source>
        <dbReference type="EMBL" id="MBC1491073.1"/>
    </source>
</evidence>
<accession>A0A7X1CB57</accession>
<comment type="caution">
    <text evidence="4">The sequence shown here is derived from an EMBL/GenBank/DDBJ whole genome shotgun (WGS) entry which is preliminary data.</text>
</comment>
<feature type="transmembrane region" description="Helical" evidence="2">
    <location>
        <begin position="12"/>
        <end position="34"/>
    </location>
</feature>
<proteinExistence type="predicted"/>
<dbReference type="Proteomes" id="UP000541735">
    <property type="component" value="Unassembled WGS sequence"/>
</dbReference>
<protein>
    <submittedName>
        <fullName evidence="4">Uncharacterized protein</fullName>
    </submittedName>
</protein>
<feature type="transmembrane region" description="Helical" evidence="2">
    <location>
        <begin position="56"/>
        <end position="76"/>
    </location>
</feature>
<keyword evidence="2" id="KW-0472">Membrane</keyword>
<reference evidence="8 9" key="1">
    <citation type="submission" date="2020-03" db="EMBL/GenBank/DDBJ databases">
        <title>Soil Listeria distribution.</title>
        <authorList>
            <person name="Liao J."/>
            <person name="Wiedmann M."/>
        </authorList>
    </citation>
    <scope>NUCLEOTIDE SEQUENCE [LARGE SCALE GENOMIC DNA]</scope>
    <source>
        <strain evidence="7 10">FSL L7-0051</strain>
        <strain evidence="5 9">FSL L7-0259</strain>
        <strain evidence="4 8">FSL L7-1547</strain>
    </source>
</reference>
<evidence type="ECO:0000313" key="9">
    <source>
        <dbReference type="Proteomes" id="UP000541735"/>
    </source>
</evidence>
<dbReference type="Proteomes" id="UP000543005">
    <property type="component" value="Unassembled WGS sequence"/>
</dbReference>
<evidence type="ECO:0000313" key="3">
    <source>
        <dbReference type="EMBL" id="MBC1491012.1"/>
    </source>
</evidence>
<dbReference type="EMBL" id="JAARZT010000011">
    <property type="protein sequence ID" value="MBC2292993.1"/>
    <property type="molecule type" value="Genomic_DNA"/>
</dbReference>
<dbReference type="EMBL" id="JAARYD010000012">
    <property type="protein sequence ID" value="MBC2178244.1"/>
    <property type="molecule type" value="Genomic_DNA"/>
</dbReference>
<dbReference type="EMBL" id="JAASTX010000004">
    <property type="protein sequence ID" value="MBC1491012.1"/>
    <property type="molecule type" value="Genomic_DNA"/>
</dbReference>
<keyword evidence="2" id="KW-0812">Transmembrane</keyword>
<evidence type="ECO:0000256" key="1">
    <source>
        <dbReference type="SAM" id="MobiDB-lite"/>
    </source>
</evidence>
<feature type="compositionally biased region" description="Acidic residues" evidence="1">
    <location>
        <begin position="180"/>
        <end position="191"/>
    </location>
</feature>
<dbReference type="EMBL" id="JAASTX010000004">
    <property type="protein sequence ID" value="MBC1491073.1"/>
    <property type="molecule type" value="Genomic_DNA"/>
</dbReference>
<evidence type="ECO:0000313" key="5">
    <source>
        <dbReference type="EMBL" id="MBC2178229.1"/>
    </source>
</evidence>
<evidence type="ECO:0000256" key="2">
    <source>
        <dbReference type="SAM" id="Phobius"/>
    </source>
</evidence>
<name>A0A7X1CB57_9LIST</name>
<evidence type="ECO:0000313" key="10">
    <source>
        <dbReference type="Proteomes" id="UP000543005"/>
    </source>
</evidence>
<feature type="transmembrane region" description="Helical" evidence="2">
    <location>
        <begin position="88"/>
        <end position="106"/>
    </location>
</feature>
<gene>
    <name evidence="5" type="ORF">HCB27_16495</name>
    <name evidence="6" type="ORF">HCB27_16570</name>
    <name evidence="7" type="ORF">HCC36_07070</name>
    <name evidence="3" type="ORF">HCI99_04155</name>
    <name evidence="4" type="ORF">HCI99_04480</name>
</gene>
<organism evidence="4 8">
    <name type="scientific">Listeria booriae</name>
    <dbReference type="NCBI Taxonomy" id="1552123"/>
    <lineage>
        <taxon>Bacteria</taxon>
        <taxon>Bacillati</taxon>
        <taxon>Bacillota</taxon>
        <taxon>Bacilli</taxon>
        <taxon>Bacillales</taxon>
        <taxon>Listeriaceae</taxon>
        <taxon>Listeria</taxon>
    </lineage>
</organism>
<feature type="region of interest" description="Disordered" evidence="1">
    <location>
        <begin position="169"/>
        <end position="191"/>
    </location>
</feature>
<evidence type="ECO:0000313" key="8">
    <source>
        <dbReference type="Proteomes" id="UP000533953"/>
    </source>
</evidence>
<keyword evidence="2" id="KW-1133">Transmembrane helix</keyword>
<sequence length="191" mass="21777">MNKIWQRFLNISVLVILPLYGLGYCVNVLILGLVEHLDLGELAFNNLDATASSRNISQAVWCLFILIFVAAIFAEYTNGTKIKNMQWGFLFAPMSIFCVCVKWFVFPNFQSLLEIVFVIFIVCLLLLKIILLATQKRKSPNIDKPDKMAADDSCPLTLVVPMHVRRETDEVLDKSKNEQESDEVTVEEDRT</sequence>
<feature type="transmembrane region" description="Helical" evidence="2">
    <location>
        <begin position="112"/>
        <end position="134"/>
    </location>
</feature>
<evidence type="ECO:0000313" key="6">
    <source>
        <dbReference type="EMBL" id="MBC2178244.1"/>
    </source>
</evidence>
<dbReference type="AlphaFoldDB" id="A0A7X1CB57"/>
<dbReference type="EMBL" id="JAARYD010000011">
    <property type="protein sequence ID" value="MBC2178229.1"/>
    <property type="molecule type" value="Genomic_DNA"/>
</dbReference>
<dbReference type="RefSeq" id="WP_185416941.1">
    <property type="nucleotide sequence ID" value="NZ_JAARQU010000004.1"/>
</dbReference>
<dbReference type="Proteomes" id="UP000533953">
    <property type="component" value="Unassembled WGS sequence"/>
</dbReference>